<dbReference type="SUPFAM" id="SSF89919">
    <property type="entry name" value="Ribosome-binding factor A, RbfA"/>
    <property type="match status" value="1"/>
</dbReference>
<dbReference type="Pfam" id="PF02033">
    <property type="entry name" value="RBFA"/>
    <property type="match status" value="1"/>
</dbReference>
<dbReference type="AlphaFoldDB" id="A0AAW5F6K6"/>
<organism evidence="4 6">
    <name type="scientific">Clostridium symbiosum</name>
    <name type="common">Bacteroides symbiosus</name>
    <dbReference type="NCBI Taxonomy" id="1512"/>
    <lineage>
        <taxon>Bacteria</taxon>
        <taxon>Bacillati</taxon>
        <taxon>Bacillota</taxon>
        <taxon>Clostridia</taxon>
        <taxon>Lachnospirales</taxon>
        <taxon>Lachnospiraceae</taxon>
        <taxon>Otoolea</taxon>
    </lineage>
</organism>
<dbReference type="InterPro" id="IPR000238">
    <property type="entry name" value="RbfA"/>
</dbReference>
<comment type="subcellular location">
    <subcellularLocation>
        <location evidence="2">Cytoplasm</location>
    </subcellularLocation>
</comment>
<dbReference type="HAMAP" id="MF_00003">
    <property type="entry name" value="RbfA"/>
    <property type="match status" value="1"/>
</dbReference>
<keyword evidence="2" id="KW-0963">Cytoplasm</keyword>
<comment type="caution">
    <text evidence="4">The sequence shown here is derived from an EMBL/GenBank/DDBJ whole genome shotgun (WGS) entry which is preliminary data.</text>
</comment>
<evidence type="ECO:0000256" key="3">
    <source>
        <dbReference type="SAM" id="MobiDB-lite"/>
    </source>
</evidence>
<dbReference type="GO" id="GO:0030490">
    <property type="term" value="P:maturation of SSU-rRNA"/>
    <property type="evidence" value="ECO:0007669"/>
    <property type="project" value="UniProtKB-UniRule"/>
</dbReference>
<dbReference type="Proteomes" id="UP001203136">
    <property type="component" value="Unassembled WGS sequence"/>
</dbReference>
<dbReference type="GO" id="GO:0043024">
    <property type="term" value="F:ribosomal small subunit binding"/>
    <property type="evidence" value="ECO:0007669"/>
    <property type="project" value="TreeGrafter"/>
</dbReference>
<reference evidence="4" key="1">
    <citation type="journal article" date="2022" name="Cell Host Microbe">
        <title>Colonization of the live biotherapeutic product VE303 and modulation of the microbiota and metabolites in healthy volunteers.</title>
        <authorList>
            <person name="Dsouza M."/>
            <person name="Menon R."/>
            <person name="Crossette E."/>
            <person name="Bhattarai S.K."/>
            <person name="Schneider J."/>
            <person name="Kim Y.G."/>
            <person name="Reddy S."/>
            <person name="Caballero S."/>
            <person name="Felix C."/>
            <person name="Cornacchione L."/>
            <person name="Hendrickson J."/>
            <person name="Watson A.R."/>
            <person name="Minot S.S."/>
            <person name="Greenfield N."/>
            <person name="Schopf L."/>
            <person name="Szabady R."/>
            <person name="Patarroyo J."/>
            <person name="Smith W."/>
            <person name="Harrison P."/>
            <person name="Kuijper E.J."/>
            <person name="Kelly C.P."/>
            <person name="Olle B."/>
            <person name="Bobilev D."/>
            <person name="Silber J.L."/>
            <person name="Bucci V."/>
            <person name="Roberts B."/>
            <person name="Faith J."/>
            <person name="Norman J.M."/>
        </authorList>
    </citation>
    <scope>NUCLEOTIDE SEQUENCE</scope>
    <source>
        <strain evidence="4">VE303-04</strain>
    </source>
</reference>
<evidence type="ECO:0000313" key="6">
    <source>
        <dbReference type="Proteomes" id="UP001203136"/>
    </source>
</evidence>
<dbReference type="PROSITE" id="PS01319">
    <property type="entry name" value="RBFA"/>
    <property type="match status" value="1"/>
</dbReference>
<dbReference type="PANTHER" id="PTHR33515">
    <property type="entry name" value="RIBOSOME-BINDING FACTOR A, CHLOROPLASTIC-RELATED"/>
    <property type="match status" value="1"/>
</dbReference>
<evidence type="ECO:0000256" key="1">
    <source>
        <dbReference type="ARBA" id="ARBA00022517"/>
    </source>
</evidence>
<protein>
    <recommendedName>
        <fullName evidence="2">Ribosome-binding factor A</fullName>
    </recommendedName>
</protein>
<proteinExistence type="inferred from homology"/>
<dbReference type="EMBL" id="JAQLGM010000080">
    <property type="protein sequence ID" value="MDB2002571.1"/>
    <property type="molecule type" value="Genomic_DNA"/>
</dbReference>
<comment type="subunit">
    <text evidence="2">Monomer. Binds 30S ribosomal subunits, but not 50S ribosomal subunits or 70S ribosomes.</text>
</comment>
<evidence type="ECO:0000256" key="2">
    <source>
        <dbReference type="HAMAP-Rule" id="MF_00003"/>
    </source>
</evidence>
<dbReference type="GO" id="GO:0005829">
    <property type="term" value="C:cytosol"/>
    <property type="evidence" value="ECO:0007669"/>
    <property type="project" value="TreeGrafter"/>
</dbReference>
<name>A0AAW5F6K6_CLOSY</name>
<keyword evidence="1 2" id="KW-0690">Ribosome biogenesis</keyword>
<comment type="function">
    <text evidence="2">One of several proteins that assist in the late maturation steps of the functional core of the 30S ribosomal subunit. Associates with free 30S ribosomal subunits (but not with 30S subunits that are part of 70S ribosomes or polysomes). Required for efficient processing of 16S rRNA. May interact with the 5'-terminal helix region of 16S rRNA.</text>
</comment>
<feature type="compositionally biased region" description="Acidic residues" evidence="3">
    <location>
        <begin position="126"/>
        <end position="139"/>
    </location>
</feature>
<feature type="region of interest" description="Disordered" evidence="3">
    <location>
        <begin position="117"/>
        <end position="139"/>
    </location>
</feature>
<dbReference type="GeneID" id="57969424"/>
<dbReference type="EMBL" id="JAINVB010000001">
    <property type="protein sequence ID" value="MCK0087469.1"/>
    <property type="molecule type" value="Genomic_DNA"/>
</dbReference>
<dbReference type="PANTHER" id="PTHR33515:SF1">
    <property type="entry name" value="RIBOSOME-BINDING FACTOR A, CHLOROPLASTIC-RELATED"/>
    <property type="match status" value="1"/>
</dbReference>
<comment type="similarity">
    <text evidence="2">Belongs to the RbfA family.</text>
</comment>
<dbReference type="RefSeq" id="WP_003508393.1">
    <property type="nucleotide sequence ID" value="NZ_BAABZD010000026.1"/>
</dbReference>
<dbReference type="Gene3D" id="3.30.300.20">
    <property type="match status" value="1"/>
</dbReference>
<gene>
    <name evidence="2 4" type="primary">rbfA</name>
    <name evidence="4" type="ORF">K5I21_16625</name>
    <name evidence="5" type="ORF">PM006_20425</name>
</gene>
<dbReference type="InterPro" id="IPR020053">
    <property type="entry name" value="Ribosome-bd_factorA_CS"/>
</dbReference>
<dbReference type="InterPro" id="IPR015946">
    <property type="entry name" value="KH_dom-like_a/b"/>
</dbReference>
<sequence>MRKNSIKNTRINSEVQKELSEIISRELKDPRIHPMTTVVSVEVTPDLKFCKAYISVLGSEEAGKDTVQGLKSAASFIRTQLAKRINLRNTPELSFILDQSIEYGVNMTRLINEVTAGMNESGAKEEDSEEELLEDTSNE</sequence>
<accession>A0AAW5F6K6</accession>
<evidence type="ECO:0000313" key="5">
    <source>
        <dbReference type="EMBL" id="MDB2002571.1"/>
    </source>
</evidence>
<dbReference type="InterPro" id="IPR023799">
    <property type="entry name" value="RbfA_dom_sf"/>
</dbReference>
<dbReference type="Proteomes" id="UP001300871">
    <property type="component" value="Unassembled WGS sequence"/>
</dbReference>
<dbReference type="NCBIfam" id="TIGR00082">
    <property type="entry name" value="rbfA"/>
    <property type="match status" value="1"/>
</dbReference>
<evidence type="ECO:0000313" key="4">
    <source>
        <dbReference type="EMBL" id="MCK0087469.1"/>
    </source>
</evidence>
<reference evidence="5" key="2">
    <citation type="submission" date="2023-01" db="EMBL/GenBank/DDBJ databases">
        <title>Human gut microbiome strain richness.</title>
        <authorList>
            <person name="Chen-Liaw A."/>
        </authorList>
    </citation>
    <scope>NUCLEOTIDE SEQUENCE</scope>
    <source>
        <strain evidence="5">B1_m1001713B170214d0_201011</strain>
    </source>
</reference>